<dbReference type="Pfam" id="PF06961">
    <property type="entry name" value="DUF1294"/>
    <property type="match status" value="1"/>
</dbReference>
<keyword evidence="3" id="KW-1185">Reference proteome</keyword>
<protein>
    <recommendedName>
        <fullName evidence="4">DUF1294 domain-containing protein</fullName>
    </recommendedName>
</protein>
<dbReference type="InterPro" id="IPR010718">
    <property type="entry name" value="DUF1294"/>
</dbReference>
<keyword evidence="1" id="KW-0812">Transmembrane</keyword>
<dbReference type="AlphaFoldDB" id="A0A133KFF5"/>
<evidence type="ECO:0000313" key="2">
    <source>
        <dbReference type="EMBL" id="KWZ78293.1"/>
    </source>
</evidence>
<evidence type="ECO:0008006" key="4">
    <source>
        <dbReference type="Google" id="ProtNLM"/>
    </source>
</evidence>
<feature type="transmembrane region" description="Helical" evidence="1">
    <location>
        <begin position="6"/>
        <end position="26"/>
    </location>
</feature>
<feature type="transmembrane region" description="Helical" evidence="1">
    <location>
        <begin position="68"/>
        <end position="86"/>
    </location>
</feature>
<comment type="caution">
    <text evidence="2">The sequence shown here is derived from an EMBL/GenBank/DDBJ whole genome shotgun (WGS) entry which is preliminary data.</text>
</comment>
<organism evidence="2 3">
    <name type="scientific">Anaerococcus tetradius</name>
    <dbReference type="NCBI Taxonomy" id="33036"/>
    <lineage>
        <taxon>Bacteria</taxon>
        <taxon>Bacillati</taxon>
        <taxon>Bacillota</taxon>
        <taxon>Tissierellia</taxon>
        <taxon>Tissierellales</taxon>
        <taxon>Peptoniphilaceae</taxon>
        <taxon>Anaerococcus</taxon>
    </lineage>
</organism>
<dbReference type="EMBL" id="LRPM01000029">
    <property type="protein sequence ID" value="KWZ78293.1"/>
    <property type="molecule type" value="Genomic_DNA"/>
</dbReference>
<dbReference type="STRING" id="33036.HMPREF3200_00828"/>
<evidence type="ECO:0000313" key="3">
    <source>
        <dbReference type="Proteomes" id="UP000070383"/>
    </source>
</evidence>
<dbReference type="OrthoDB" id="1698854at2"/>
<reference evidence="3" key="1">
    <citation type="submission" date="2016-01" db="EMBL/GenBank/DDBJ databases">
        <authorList>
            <person name="Mitreva M."/>
            <person name="Pepin K.H."/>
            <person name="Mihindukulasuriya K.A."/>
            <person name="Fulton R."/>
            <person name="Fronick C."/>
            <person name="O'Laughlin M."/>
            <person name="Miner T."/>
            <person name="Herter B."/>
            <person name="Rosa B.A."/>
            <person name="Cordes M."/>
            <person name="Tomlinson C."/>
            <person name="Wollam A."/>
            <person name="Palsikar V.B."/>
            <person name="Mardis E.R."/>
            <person name="Wilson R.K."/>
        </authorList>
    </citation>
    <scope>NUCLEOTIDE SEQUENCE [LARGE SCALE GENOMIC DNA]</scope>
    <source>
        <strain evidence="3">MJR8151</strain>
    </source>
</reference>
<dbReference type="RefSeq" id="WP_060929283.1">
    <property type="nucleotide sequence ID" value="NZ_KQ955271.1"/>
</dbReference>
<dbReference type="PATRIC" id="fig|33036.3.peg.821"/>
<sequence>MEKEIILYLLLINILAFVLTVYDKLASKKFRENRIRENILILVGFLGGGLLMYITMKIINHKIRHKKFMLGLPLIVIFHLFIIYAWSKSLWG</sequence>
<keyword evidence="1" id="KW-1133">Transmembrane helix</keyword>
<gene>
    <name evidence="2" type="ORF">HMPREF3200_00828</name>
</gene>
<dbReference type="Proteomes" id="UP000070383">
    <property type="component" value="Unassembled WGS sequence"/>
</dbReference>
<name>A0A133KFF5_9FIRM</name>
<proteinExistence type="predicted"/>
<keyword evidence="1" id="KW-0472">Membrane</keyword>
<accession>A0A133KFF5</accession>
<feature type="transmembrane region" description="Helical" evidence="1">
    <location>
        <begin position="38"/>
        <end position="56"/>
    </location>
</feature>
<evidence type="ECO:0000256" key="1">
    <source>
        <dbReference type="SAM" id="Phobius"/>
    </source>
</evidence>